<accession>A0A451AIR5</accession>
<dbReference type="InterPro" id="IPR007560">
    <property type="entry name" value="Restrct_endonuc_IV_Mrr"/>
</dbReference>
<name>A0A451AIR5_9GAMM</name>
<dbReference type="SUPFAM" id="SSF52980">
    <property type="entry name" value="Restriction endonuclease-like"/>
    <property type="match status" value="1"/>
</dbReference>
<sequence>MANLNTEYEHLVSEILQGMIKYGGRENLRVEHFENLRVEHNVSLVGRSGARHQIDVFWEFKVAGMTYRTCVECKNYSSAVKKSHVAAFSAILADIGNVNGIIATTGSFQKGAKLLAEHNYIRLVLVNNLLKTIHITMQMEYPNYSNLSLGFNQDSIREARTRNGLEKCDIESYSIGKHPLLDASGNSVATFNTVLNRHQKTEGRNRIENIGLYLEIEGLGMVLLDSIDFDVSYAHLPPTEIIIESPNSAVAVIEEIVEDNRHYLHNDGSVSQAINNT</sequence>
<feature type="domain" description="Restriction endonuclease type IV Mrr" evidence="1">
    <location>
        <begin position="37"/>
        <end position="131"/>
    </location>
</feature>
<protein>
    <submittedName>
        <fullName evidence="3">Restriction endonuclease</fullName>
    </submittedName>
</protein>
<dbReference type="AlphaFoldDB" id="A0A451AIR5"/>
<dbReference type="GO" id="GO:0004519">
    <property type="term" value="F:endonuclease activity"/>
    <property type="evidence" value="ECO:0007669"/>
    <property type="project" value="UniProtKB-KW"/>
</dbReference>
<dbReference type="EMBL" id="CAADFV010000117">
    <property type="protein sequence ID" value="VFK65931.1"/>
    <property type="molecule type" value="Genomic_DNA"/>
</dbReference>
<dbReference type="Pfam" id="PF04471">
    <property type="entry name" value="Mrr_cat"/>
    <property type="match status" value="1"/>
</dbReference>
<proteinExistence type="predicted"/>
<dbReference type="GO" id="GO:0009307">
    <property type="term" value="P:DNA restriction-modification system"/>
    <property type="evidence" value="ECO:0007669"/>
    <property type="project" value="InterPro"/>
</dbReference>
<gene>
    <name evidence="3" type="ORF">BECKTUN1418E_GA0071001_11173</name>
    <name evidence="2" type="ORF">BECKTUN1418F_GA0071002_11183</name>
</gene>
<organism evidence="3">
    <name type="scientific">Candidatus Kentrum sp. TUN</name>
    <dbReference type="NCBI Taxonomy" id="2126343"/>
    <lineage>
        <taxon>Bacteria</taxon>
        <taxon>Pseudomonadati</taxon>
        <taxon>Pseudomonadota</taxon>
        <taxon>Gammaproteobacteria</taxon>
        <taxon>Candidatus Kentrum</taxon>
    </lineage>
</organism>
<dbReference type="InterPro" id="IPR011856">
    <property type="entry name" value="tRNA_endonuc-like_dom_sf"/>
</dbReference>
<dbReference type="GO" id="GO:0003677">
    <property type="term" value="F:DNA binding"/>
    <property type="evidence" value="ECO:0007669"/>
    <property type="project" value="InterPro"/>
</dbReference>
<reference evidence="3" key="1">
    <citation type="submission" date="2019-02" db="EMBL/GenBank/DDBJ databases">
        <authorList>
            <person name="Gruber-Vodicka R. H."/>
            <person name="Seah K. B. B."/>
        </authorList>
    </citation>
    <scope>NUCLEOTIDE SEQUENCE</scope>
    <source>
        <strain evidence="3">BECK_BY2</strain>
        <strain evidence="2">BECK_BY3</strain>
    </source>
</reference>
<keyword evidence="3" id="KW-0255">Endonuclease</keyword>
<dbReference type="Gene3D" id="3.40.1350.10">
    <property type="match status" value="1"/>
</dbReference>
<keyword evidence="3" id="KW-0540">Nuclease</keyword>
<evidence type="ECO:0000313" key="2">
    <source>
        <dbReference type="EMBL" id="VFK57503.1"/>
    </source>
</evidence>
<keyword evidence="3" id="KW-0378">Hydrolase</keyword>
<dbReference type="InterPro" id="IPR011335">
    <property type="entry name" value="Restrct_endonuc-II-like"/>
</dbReference>
<evidence type="ECO:0000313" key="3">
    <source>
        <dbReference type="EMBL" id="VFK65931.1"/>
    </source>
</evidence>
<dbReference type="EMBL" id="CAADFY010000118">
    <property type="protein sequence ID" value="VFK57503.1"/>
    <property type="molecule type" value="Genomic_DNA"/>
</dbReference>
<evidence type="ECO:0000259" key="1">
    <source>
        <dbReference type="Pfam" id="PF04471"/>
    </source>
</evidence>